<reference evidence="1" key="1">
    <citation type="submission" date="2022-03" db="EMBL/GenBank/DDBJ databases">
        <authorList>
            <person name="Alioto T."/>
            <person name="Alioto T."/>
            <person name="Gomez Garrido J."/>
        </authorList>
    </citation>
    <scope>NUCLEOTIDE SEQUENCE</scope>
</reference>
<proteinExistence type="predicted"/>
<dbReference type="Proteomes" id="UP001295444">
    <property type="component" value="Chromosome 01"/>
</dbReference>
<dbReference type="AlphaFoldDB" id="A0AAD1R1L0"/>
<dbReference type="EMBL" id="OW240912">
    <property type="protein sequence ID" value="CAH2221745.1"/>
    <property type="molecule type" value="Genomic_DNA"/>
</dbReference>
<name>A0AAD1R1L0_PELCU</name>
<gene>
    <name evidence="1" type="ORF">PECUL_23A042923</name>
</gene>
<keyword evidence="2" id="KW-1185">Reference proteome</keyword>
<evidence type="ECO:0000313" key="2">
    <source>
        <dbReference type="Proteomes" id="UP001295444"/>
    </source>
</evidence>
<protein>
    <submittedName>
        <fullName evidence="1">Uncharacterized protein</fullName>
    </submittedName>
</protein>
<organism evidence="1 2">
    <name type="scientific">Pelobates cultripes</name>
    <name type="common">Western spadefoot toad</name>
    <dbReference type="NCBI Taxonomy" id="61616"/>
    <lineage>
        <taxon>Eukaryota</taxon>
        <taxon>Metazoa</taxon>
        <taxon>Chordata</taxon>
        <taxon>Craniata</taxon>
        <taxon>Vertebrata</taxon>
        <taxon>Euteleostomi</taxon>
        <taxon>Amphibia</taxon>
        <taxon>Batrachia</taxon>
        <taxon>Anura</taxon>
        <taxon>Pelobatoidea</taxon>
        <taxon>Pelobatidae</taxon>
        <taxon>Pelobates</taxon>
    </lineage>
</organism>
<accession>A0AAD1R1L0</accession>
<sequence length="237" mass="27390">MAPEQTPQLSHRRSAPQPWRTLQASIRADIQALRDDIQGLNDLVGRIEATCDQLRSAHIQTLVYSLRLNETLLSDPLLLKDTTTILTQYFNENVTSDVTAPVVWEAYKCTITGFFIASGTVLKKHREAEISELTNQIQKQETAHKHTTTPTTAYKKSMTVSIFNTAKQVLPLFWKKDIPPPLTVWFDKMEDLRRLEELTFAAQDCYQTYMDIWTHWLTVVYQADFQRLLMYGHRMGL</sequence>
<evidence type="ECO:0000313" key="1">
    <source>
        <dbReference type="EMBL" id="CAH2221745.1"/>
    </source>
</evidence>